<proteinExistence type="predicted"/>
<evidence type="ECO:0000313" key="2">
    <source>
        <dbReference type="EMBL" id="GGK27946.1"/>
    </source>
</evidence>
<dbReference type="Proteomes" id="UP000660265">
    <property type="component" value="Unassembled WGS sequence"/>
</dbReference>
<organism evidence="2 3">
    <name type="scientific">Streptomyces camponoticapitis</name>
    <dbReference type="NCBI Taxonomy" id="1616125"/>
    <lineage>
        <taxon>Bacteria</taxon>
        <taxon>Bacillati</taxon>
        <taxon>Actinomycetota</taxon>
        <taxon>Actinomycetes</taxon>
        <taxon>Kitasatosporales</taxon>
        <taxon>Streptomycetaceae</taxon>
        <taxon>Streptomyces</taxon>
    </lineage>
</organism>
<dbReference type="EMBL" id="BMMV01000036">
    <property type="protein sequence ID" value="GGK27946.1"/>
    <property type="molecule type" value="Genomic_DNA"/>
</dbReference>
<evidence type="ECO:0000256" key="1">
    <source>
        <dbReference type="SAM" id="MobiDB-lite"/>
    </source>
</evidence>
<name>A0ABQ2EY55_9ACTN</name>
<reference evidence="3" key="1">
    <citation type="journal article" date="2019" name="Int. J. Syst. Evol. Microbiol.">
        <title>The Global Catalogue of Microorganisms (GCM) 10K type strain sequencing project: providing services to taxonomists for standard genome sequencing and annotation.</title>
        <authorList>
            <consortium name="The Broad Institute Genomics Platform"/>
            <consortium name="The Broad Institute Genome Sequencing Center for Infectious Disease"/>
            <person name="Wu L."/>
            <person name="Ma J."/>
        </authorList>
    </citation>
    <scope>NUCLEOTIDE SEQUENCE [LARGE SCALE GENOMIC DNA]</scope>
    <source>
        <strain evidence="3">CGMCC 4.7275</strain>
    </source>
</reference>
<keyword evidence="3" id="KW-1185">Reference proteome</keyword>
<accession>A0ABQ2EY55</accession>
<evidence type="ECO:0000313" key="3">
    <source>
        <dbReference type="Proteomes" id="UP000660265"/>
    </source>
</evidence>
<gene>
    <name evidence="2" type="ORF">GCM10011583_69920</name>
</gene>
<protein>
    <submittedName>
        <fullName evidence="2">Uncharacterized protein</fullName>
    </submittedName>
</protein>
<comment type="caution">
    <text evidence="2">The sequence shown here is derived from an EMBL/GenBank/DDBJ whole genome shotgun (WGS) entry which is preliminary data.</text>
</comment>
<sequence>MLASSRPFGLNADRLTGVPPKGLVAATVGDPAGFLHNDVDRFAGAVAFVASDHGAGGPVEPGEAVQAVAGQDAVDGGGGQAQDRADPGGPELAGPPQLADLFFDGGGGAPSARHRRTHL</sequence>
<feature type="region of interest" description="Disordered" evidence="1">
    <location>
        <begin position="70"/>
        <end position="119"/>
    </location>
</feature>